<organism evidence="1 2">
    <name type="scientific">Gordonia westfalica</name>
    <dbReference type="NCBI Taxonomy" id="158898"/>
    <lineage>
        <taxon>Bacteria</taxon>
        <taxon>Bacillati</taxon>
        <taxon>Actinomycetota</taxon>
        <taxon>Actinomycetes</taxon>
        <taxon>Mycobacteriales</taxon>
        <taxon>Gordoniaceae</taxon>
        <taxon>Gordonia</taxon>
    </lineage>
</organism>
<sequence length="51" mass="5384">MGYREVAVEEIREVLRLWLGLAVGLPSPGLRTIAAHAGVSVAMRKSPLVGG</sequence>
<evidence type="ECO:0000313" key="1">
    <source>
        <dbReference type="EMBL" id="SDU78848.1"/>
    </source>
</evidence>
<dbReference type="Proteomes" id="UP000183180">
    <property type="component" value="Unassembled WGS sequence"/>
</dbReference>
<dbReference type="EMBL" id="FNLM01000036">
    <property type="protein sequence ID" value="SDU78848.1"/>
    <property type="molecule type" value="Genomic_DNA"/>
</dbReference>
<accession>A0A1H2LDY8</accession>
<gene>
    <name evidence="1" type="ORF">SAMN04488548_13697</name>
</gene>
<dbReference type="STRING" id="158898.SAMN04488548_13697"/>
<reference evidence="1 2" key="1">
    <citation type="submission" date="2016-10" db="EMBL/GenBank/DDBJ databases">
        <authorList>
            <person name="de Groot N.N."/>
        </authorList>
    </citation>
    <scope>NUCLEOTIDE SEQUENCE [LARGE SCALE GENOMIC DNA]</scope>
    <source>
        <strain evidence="1 2">DSM 44215</strain>
    </source>
</reference>
<evidence type="ECO:0000313" key="2">
    <source>
        <dbReference type="Proteomes" id="UP000183180"/>
    </source>
</evidence>
<dbReference type="AlphaFoldDB" id="A0A1H2LDY8"/>
<name>A0A1H2LDY8_9ACTN</name>
<proteinExistence type="predicted"/>
<protein>
    <submittedName>
        <fullName evidence="1">Uncharacterized protein</fullName>
    </submittedName>
</protein>